<dbReference type="GO" id="GO:0005524">
    <property type="term" value="F:ATP binding"/>
    <property type="evidence" value="ECO:0007669"/>
    <property type="project" value="InterPro"/>
</dbReference>
<accession>A0A0J6CSE6</accession>
<dbReference type="STRING" id="157733.AB986_08340"/>
<dbReference type="InterPro" id="IPR014001">
    <property type="entry name" value="Helicase_ATP-bd"/>
</dbReference>
<dbReference type="InterPro" id="IPR006935">
    <property type="entry name" value="Helicase/UvrB_N"/>
</dbReference>
<evidence type="ECO:0000259" key="2">
    <source>
        <dbReference type="PROSITE" id="PS51194"/>
    </source>
</evidence>
<name>A0A0J6CSE6_9BACL</name>
<dbReference type="RefSeq" id="WP_048310391.1">
    <property type="nucleotide sequence ID" value="NZ_CP119526.1"/>
</dbReference>
<dbReference type="Pfam" id="PF11907">
    <property type="entry name" value="DUF3427"/>
    <property type="match status" value="1"/>
</dbReference>
<dbReference type="OrthoDB" id="9802848at2"/>
<dbReference type="InterPro" id="IPR021835">
    <property type="entry name" value="DUF3427"/>
</dbReference>
<dbReference type="GO" id="GO:0004519">
    <property type="term" value="F:endonuclease activity"/>
    <property type="evidence" value="ECO:0007669"/>
    <property type="project" value="UniProtKB-KW"/>
</dbReference>
<dbReference type="SMART" id="SM00490">
    <property type="entry name" value="HELICc"/>
    <property type="match status" value="1"/>
</dbReference>
<evidence type="ECO:0000313" key="4">
    <source>
        <dbReference type="Proteomes" id="UP000035996"/>
    </source>
</evidence>
<keyword evidence="3" id="KW-0378">Hydrolase</keyword>
<protein>
    <submittedName>
        <fullName evidence="3">Restriction endonuclease subunit R</fullName>
    </submittedName>
</protein>
<dbReference type="Pfam" id="PF13091">
    <property type="entry name" value="PLDc_2"/>
    <property type="match status" value="1"/>
</dbReference>
<dbReference type="CDD" id="cd18799">
    <property type="entry name" value="SF2_C_EcoAI-like"/>
    <property type="match status" value="1"/>
</dbReference>
<dbReference type="Pfam" id="PF04851">
    <property type="entry name" value="ResIII"/>
    <property type="match status" value="1"/>
</dbReference>
<dbReference type="GO" id="GO:0005829">
    <property type="term" value="C:cytosol"/>
    <property type="evidence" value="ECO:0007669"/>
    <property type="project" value="TreeGrafter"/>
</dbReference>
<dbReference type="GO" id="GO:0016787">
    <property type="term" value="F:hydrolase activity"/>
    <property type="evidence" value="ECO:0007669"/>
    <property type="project" value="InterPro"/>
</dbReference>
<dbReference type="SMART" id="SM00487">
    <property type="entry name" value="DEXDc"/>
    <property type="match status" value="1"/>
</dbReference>
<dbReference type="InterPro" id="IPR058403">
    <property type="entry name" value="DUF8090"/>
</dbReference>
<dbReference type="InterPro" id="IPR050742">
    <property type="entry name" value="Helicase_Restrict-Modif_Enz"/>
</dbReference>
<dbReference type="Pfam" id="PF00271">
    <property type="entry name" value="Helicase_C"/>
    <property type="match status" value="1"/>
</dbReference>
<evidence type="ECO:0000313" key="3">
    <source>
        <dbReference type="EMBL" id="KMM39221.1"/>
    </source>
</evidence>
<dbReference type="InterPro" id="IPR025202">
    <property type="entry name" value="PLD-like_dom"/>
</dbReference>
<dbReference type="GO" id="GO:0003677">
    <property type="term" value="F:DNA binding"/>
    <property type="evidence" value="ECO:0007669"/>
    <property type="project" value="InterPro"/>
</dbReference>
<dbReference type="AlphaFoldDB" id="A0A0J6CSE6"/>
<dbReference type="InterPro" id="IPR027417">
    <property type="entry name" value="P-loop_NTPase"/>
</dbReference>
<dbReference type="Gene3D" id="3.30.870.10">
    <property type="entry name" value="Endonuclease Chain A"/>
    <property type="match status" value="1"/>
</dbReference>
<evidence type="ECO:0000259" key="1">
    <source>
        <dbReference type="PROSITE" id="PS51192"/>
    </source>
</evidence>
<dbReference type="Proteomes" id="UP000035996">
    <property type="component" value="Unassembled WGS sequence"/>
</dbReference>
<dbReference type="InterPro" id="IPR001650">
    <property type="entry name" value="Helicase_C-like"/>
</dbReference>
<dbReference type="REBASE" id="127134">
    <property type="entry name" value="AmaJMM4ORF8340P"/>
</dbReference>
<dbReference type="PANTHER" id="PTHR47396">
    <property type="entry name" value="TYPE I RESTRICTION ENZYME ECOKI R PROTEIN"/>
    <property type="match status" value="1"/>
</dbReference>
<dbReference type="Gene3D" id="3.40.50.300">
    <property type="entry name" value="P-loop containing nucleotide triphosphate hydrolases"/>
    <property type="match status" value="2"/>
</dbReference>
<comment type="caution">
    <text evidence="3">The sequence shown here is derived from an EMBL/GenBank/DDBJ whole genome shotgun (WGS) entry which is preliminary data.</text>
</comment>
<dbReference type="Pfam" id="PF26350">
    <property type="entry name" value="DUF8090"/>
    <property type="match status" value="1"/>
</dbReference>
<gene>
    <name evidence="3" type="ORF">AB986_08340</name>
</gene>
<sequence length="1056" mass="122230">MTEKPGTYEELKQTNKHYPTNQKQSILLPTEYREALIHKSAFAIGQKYKGLLEEGNVDEAIAFTHKVLQLVGQENKNLFLPLSNVLYRYDDQEIPELENQHLSSIELISNEKLKMKNLFKSLKFEMLSADSVSFMVSFIRMSGLQLLIRPLTELHQRGIKVRILTSFYMNVTEAKALQKLLEFSNVEVRIFDSGRESFHTKGYLFERASGLHTGIIGSSNLSHAALINGHEWNVKVPDSSYLPIYKQAMEKFQKAWNDEQSHVLTEELLNRYQRHLNGKETKPVIRPSFQISQVAESKVSYSRHPDIEPNDMQKKALQALKHMRENGNCKGVVIAATGTGKTYLSAFDVFKVKPKRMLFLAHREELLDNAKGTFEKVFNNSHLCGKLTGKEKDIHQPFLFSTVQSLHSDQALHQFHSNEFDYIIVDEFHHAEAPSYTKILNYFEPTFLLGLTATPERMDGRDVLALCDYNVVYEIRLRDALETELIAPFHYFGLADDTVDYNEIGLRNGLLNERQLVKALKTNERVDYVHQMINRYGFDGEQLIGLGFCATIEHATFMSESFNRLGYVTTVLTGNDSPEYRRQVIQQLEDNEDSLQMIFSVNIFNEGIDIPRLNLILFLRPTESSTVFIQQLGRGLRKVEGKEFVTILDFIGNYQKSFIVPLALAGETNSRAFDKDTLRIAVQHEFADLPGASYVDLDQVSQKRILEKIDSIRMDLLAMLTSLYAQFKRELGRSPEVIDFLYSESAPNLHFFVNRLGSWVKTKKKMKDLSIVDEVILENEQVNELFERMENMYPLKWPYEFAILEAATEVSVVQLSHVLQVIQRRFGIPPDDVKHGSLIHDAMVKLTKGYKKHKHVIGTIEENGFMIDRSLHEALSSENIRERFMERIEYGIVEFRRTFKADRFLGEGERVIRYQNYSRNDLIFLFQAGVQEGTWREGVSRARNHYLLFINLNKDAAVSDHLHYKDYFIDQRHFHWQSQNQTSHNSSVGQAYVHHKENNIHIHLFVRKFDSMHGMTLPFTYLGEVDYVSSHGDKPMNIKWKIHHPVPEDLFIDLIR</sequence>
<dbReference type="PANTHER" id="PTHR47396:SF1">
    <property type="entry name" value="ATP-DEPENDENT HELICASE IRC3-RELATED"/>
    <property type="match status" value="1"/>
</dbReference>
<dbReference type="CDD" id="cd18032">
    <property type="entry name" value="DEXHc_RE_I_III_res"/>
    <property type="match status" value="1"/>
</dbReference>
<dbReference type="SUPFAM" id="SSF52540">
    <property type="entry name" value="P-loop containing nucleoside triphosphate hydrolases"/>
    <property type="match status" value="1"/>
</dbReference>
<keyword evidence="3" id="KW-0255">Endonuclease</keyword>
<keyword evidence="4" id="KW-1185">Reference proteome</keyword>
<feature type="domain" description="Helicase C-terminal" evidence="2">
    <location>
        <begin position="528"/>
        <end position="686"/>
    </location>
</feature>
<feature type="domain" description="Helicase ATP-binding" evidence="1">
    <location>
        <begin position="322"/>
        <end position="473"/>
    </location>
</feature>
<reference evidence="3" key="1">
    <citation type="submission" date="2015-06" db="EMBL/GenBank/DDBJ databases">
        <authorList>
            <person name="Liu B."/>
            <person name="Wang J."/>
            <person name="Zhu Y."/>
            <person name="Liu G."/>
            <person name="Chen Q."/>
            <person name="Zheng C."/>
            <person name="Che J."/>
            <person name="Ge C."/>
            <person name="Shi H."/>
            <person name="Pan Z."/>
            <person name="Liu X."/>
        </authorList>
    </citation>
    <scope>NUCLEOTIDE SEQUENCE [LARGE SCALE GENOMIC DNA]</scope>
    <source>
        <strain evidence="3">DSM 16346</strain>
    </source>
</reference>
<organism evidence="3 4">
    <name type="scientific">Guptibacillus hwajinpoensis</name>
    <dbReference type="NCBI Taxonomy" id="208199"/>
    <lineage>
        <taxon>Bacteria</taxon>
        <taxon>Bacillati</taxon>
        <taxon>Bacillota</taxon>
        <taxon>Bacilli</taxon>
        <taxon>Bacillales</taxon>
        <taxon>Guptibacillaceae</taxon>
        <taxon>Guptibacillus</taxon>
    </lineage>
</organism>
<dbReference type="PROSITE" id="PS51192">
    <property type="entry name" value="HELICASE_ATP_BIND_1"/>
    <property type="match status" value="1"/>
</dbReference>
<dbReference type="PATRIC" id="fig|157733.3.peg.3947"/>
<dbReference type="PROSITE" id="PS51194">
    <property type="entry name" value="HELICASE_CTER"/>
    <property type="match status" value="1"/>
</dbReference>
<keyword evidence="3" id="KW-0540">Nuclease</keyword>
<dbReference type="EMBL" id="LELK01000001">
    <property type="protein sequence ID" value="KMM39221.1"/>
    <property type="molecule type" value="Genomic_DNA"/>
</dbReference>
<proteinExistence type="predicted"/>
<dbReference type="SUPFAM" id="SSF56024">
    <property type="entry name" value="Phospholipase D/nuclease"/>
    <property type="match status" value="1"/>
</dbReference>